<name>A0A0E0D9F0_9ORYZ</name>
<dbReference type="InterPro" id="IPR022059">
    <property type="entry name" value="DUF3615"/>
</dbReference>
<dbReference type="PANTHER" id="PTHR34710:SF10">
    <property type="entry name" value="EXPRESSED PROTEIN"/>
    <property type="match status" value="1"/>
</dbReference>
<evidence type="ECO:0000259" key="1">
    <source>
        <dbReference type="Pfam" id="PF12274"/>
    </source>
</evidence>
<dbReference type="Gramene" id="OMERI03G37390.1">
    <property type="protein sequence ID" value="OMERI03G37390.1"/>
    <property type="gene ID" value="OMERI03G37390"/>
</dbReference>
<reference evidence="2" key="2">
    <citation type="submission" date="2018-05" db="EMBL/GenBank/DDBJ databases">
        <title>OmerRS3 (Oryza meridionalis Reference Sequence Version 3).</title>
        <authorList>
            <person name="Zhang J."/>
            <person name="Kudrna D."/>
            <person name="Lee S."/>
            <person name="Talag J."/>
            <person name="Welchert J."/>
            <person name="Wing R.A."/>
        </authorList>
    </citation>
    <scope>NUCLEOTIDE SEQUENCE [LARGE SCALE GENOMIC DNA]</scope>
    <source>
        <strain evidence="2">cv. OR44</strain>
    </source>
</reference>
<keyword evidence="3" id="KW-1185">Reference proteome</keyword>
<reference evidence="2" key="1">
    <citation type="submission" date="2015-04" db="UniProtKB">
        <authorList>
            <consortium name="EnsemblPlants"/>
        </authorList>
    </citation>
    <scope>IDENTIFICATION</scope>
</reference>
<dbReference type="Proteomes" id="UP000008021">
    <property type="component" value="Chromosome 3"/>
</dbReference>
<dbReference type="EnsemblPlants" id="OMERI03G37390.1">
    <property type="protein sequence ID" value="OMERI03G37390.1"/>
    <property type="gene ID" value="OMERI03G37390"/>
</dbReference>
<organism evidence="2">
    <name type="scientific">Oryza meridionalis</name>
    <dbReference type="NCBI Taxonomy" id="40149"/>
    <lineage>
        <taxon>Eukaryota</taxon>
        <taxon>Viridiplantae</taxon>
        <taxon>Streptophyta</taxon>
        <taxon>Embryophyta</taxon>
        <taxon>Tracheophyta</taxon>
        <taxon>Spermatophyta</taxon>
        <taxon>Magnoliopsida</taxon>
        <taxon>Liliopsida</taxon>
        <taxon>Poales</taxon>
        <taxon>Poaceae</taxon>
        <taxon>BOP clade</taxon>
        <taxon>Oryzoideae</taxon>
        <taxon>Oryzeae</taxon>
        <taxon>Oryzinae</taxon>
        <taxon>Oryza</taxon>
    </lineage>
</organism>
<feature type="domain" description="DUF3615" evidence="1">
    <location>
        <begin position="65"/>
        <end position="164"/>
    </location>
</feature>
<dbReference type="PANTHER" id="PTHR34710">
    <property type="entry name" value="OS03G0834100 PROTEIN"/>
    <property type="match status" value="1"/>
</dbReference>
<evidence type="ECO:0000313" key="3">
    <source>
        <dbReference type="Proteomes" id="UP000008021"/>
    </source>
</evidence>
<proteinExistence type="predicted"/>
<dbReference type="Pfam" id="PF12274">
    <property type="entry name" value="DUF3615"/>
    <property type="match status" value="1"/>
</dbReference>
<dbReference type="HOGENOM" id="CLU_096234_0_0_1"/>
<protein>
    <recommendedName>
        <fullName evidence="1">DUF3615 domain-containing protein</fullName>
    </recommendedName>
</protein>
<dbReference type="AlphaFoldDB" id="A0A0E0D9F0"/>
<sequence length="206" mass="23460">MGALVSRAAAAMLGDASDEAELRRWMEEEDARRQAIQEEEEEEDYLCTRPLPSEEVRDGYSIWKARAALHRYNANHPGAEYDLVKPLMAACVIFRGNMWYHVSFLAHRRDQLVAPPVEYFFAELRDGCSDDDSIVEACTMIENPQSCSGNKCSFCPEQYQIAHPSEQELLCGKEEHVKDFIRLMNLSPMPFTCPTEPPEIGIVIEQ</sequence>
<evidence type="ECO:0000313" key="2">
    <source>
        <dbReference type="EnsemblPlants" id="OMERI03G37390.1"/>
    </source>
</evidence>
<dbReference type="eggNOG" id="ENOG502R2UQ">
    <property type="taxonomic scope" value="Eukaryota"/>
</dbReference>
<accession>A0A0E0D9F0</accession>